<keyword evidence="1" id="KW-0472">Membrane</keyword>
<gene>
    <name evidence="2" type="ORF">IC610_06775</name>
</gene>
<keyword evidence="1" id="KW-1133">Transmembrane helix</keyword>
<evidence type="ECO:0000313" key="2">
    <source>
        <dbReference type="EMBL" id="MBD8082129.1"/>
    </source>
</evidence>
<accession>A0ABR8ZA00</accession>
<protein>
    <submittedName>
        <fullName evidence="2">Uncharacterized protein</fullName>
    </submittedName>
</protein>
<feature type="transmembrane region" description="Helical" evidence="1">
    <location>
        <begin position="6"/>
        <end position="24"/>
    </location>
</feature>
<feature type="transmembrane region" description="Helical" evidence="1">
    <location>
        <begin position="31"/>
        <end position="51"/>
    </location>
</feature>
<keyword evidence="1" id="KW-0812">Transmembrane</keyword>
<dbReference type="Proteomes" id="UP000637299">
    <property type="component" value="Unassembled WGS sequence"/>
</dbReference>
<reference evidence="2 3" key="1">
    <citation type="submission" date="2020-09" db="EMBL/GenBank/DDBJ databases">
        <title>Genome seq and assembly of Chryseobacterium sp.</title>
        <authorList>
            <person name="Chhetri G."/>
        </authorList>
    </citation>
    <scope>NUCLEOTIDE SEQUENCE [LARGE SCALE GENOMIC DNA]</scope>
    <source>
        <strain evidence="2 3">GCR10</strain>
    </source>
</reference>
<proteinExistence type="predicted"/>
<sequence>MAFILILSFIIIAFLIIAIIWLLKNPIRRKYSFTVLGLALIFLLIYNVFFVDHSMRFIQSKVYPNLYLVDNEISDRDSLNRIIKKMAIEKMNAEFIGNENKFKSHYKATDVSDSRTEMDYHIDFYTYFEGWGTDPFRQAGTAHFIENEEDPGGFSSEELSHYNSYRIASLSVQFCKNDTVNYYSVLRYYQQGNETISDTIISKCRRKN</sequence>
<comment type="caution">
    <text evidence="2">The sequence shown here is derived from an EMBL/GenBank/DDBJ whole genome shotgun (WGS) entry which is preliminary data.</text>
</comment>
<dbReference type="RefSeq" id="WP_191735789.1">
    <property type="nucleotide sequence ID" value="NZ_JACYFS010000001.1"/>
</dbReference>
<evidence type="ECO:0000313" key="3">
    <source>
        <dbReference type="Proteomes" id="UP000637299"/>
    </source>
</evidence>
<organism evidence="2 3">
    <name type="scientific">Chryseobacterium caseinilyticum</name>
    <dbReference type="NCBI Taxonomy" id="2771428"/>
    <lineage>
        <taxon>Bacteria</taxon>
        <taxon>Pseudomonadati</taxon>
        <taxon>Bacteroidota</taxon>
        <taxon>Flavobacteriia</taxon>
        <taxon>Flavobacteriales</taxon>
        <taxon>Weeksellaceae</taxon>
        <taxon>Chryseobacterium group</taxon>
        <taxon>Chryseobacterium</taxon>
    </lineage>
</organism>
<dbReference type="EMBL" id="JACYFS010000001">
    <property type="protein sequence ID" value="MBD8082129.1"/>
    <property type="molecule type" value="Genomic_DNA"/>
</dbReference>
<keyword evidence="3" id="KW-1185">Reference proteome</keyword>
<evidence type="ECO:0000256" key="1">
    <source>
        <dbReference type="SAM" id="Phobius"/>
    </source>
</evidence>
<name>A0ABR8ZA00_9FLAO</name>